<gene>
    <name evidence="4" type="ORF">GALL_104850</name>
</gene>
<evidence type="ECO:0000259" key="3">
    <source>
        <dbReference type="Pfam" id="PF22124"/>
    </source>
</evidence>
<evidence type="ECO:0000313" key="4">
    <source>
        <dbReference type="EMBL" id="OIR07229.1"/>
    </source>
</evidence>
<dbReference type="PANTHER" id="PTHR31084:SF0">
    <property type="entry name" value="ALPHA-L-FUCOSIDASE 2"/>
    <property type="match status" value="1"/>
</dbReference>
<dbReference type="Pfam" id="PF14498">
    <property type="entry name" value="Glyco_hyd_65N_2"/>
    <property type="match status" value="1"/>
</dbReference>
<dbReference type="GO" id="GO:0004560">
    <property type="term" value="F:alpha-L-fucosidase activity"/>
    <property type="evidence" value="ECO:0007669"/>
    <property type="project" value="InterPro"/>
</dbReference>
<evidence type="ECO:0000259" key="2">
    <source>
        <dbReference type="Pfam" id="PF21307"/>
    </source>
</evidence>
<dbReference type="AlphaFoldDB" id="A0A1J5ST72"/>
<dbReference type="PROSITE" id="PS51257">
    <property type="entry name" value="PROKAR_LIPOPROTEIN"/>
    <property type="match status" value="1"/>
</dbReference>
<feature type="domain" description="Glycosyl hydrolase family 95 N-terminal" evidence="1">
    <location>
        <begin position="29"/>
        <end position="266"/>
    </location>
</feature>
<comment type="caution">
    <text evidence="4">The sequence shown here is derived from an EMBL/GenBank/DDBJ whole genome shotgun (WGS) entry which is preliminary data.</text>
</comment>
<dbReference type="GO" id="GO:0005975">
    <property type="term" value="P:carbohydrate metabolic process"/>
    <property type="evidence" value="ECO:0007669"/>
    <property type="project" value="InterPro"/>
</dbReference>
<dbReference type="Pfam" id="PF21307">
    <property type="entry name" value="Glyco_hydro_95_C"/>
    <property type="match status" value="1"/>
</dbReference>
<protein>
    <submittedName>
        <fullName evidence="4">Uncharacterized protein</fullName>
    </submittedName>
</protein>
<dbReference type="InterPro" id="IPR027414">
    <property type="entry name" value="GH95_N_dom"/>
</dbReference>
<feature type="domain" description="Glycosyl hydrolase family 95 catalytic" evidence="3">
    <location>
        <begin position="290"/>
        <end position="687"/>
    </location>
</feature>
<dbReference type="PIRSF" id="PIRSF007663">
    <property type="entry name" value="UCP007663"/>
    <property type="match status" value="1"/>
</dbReference>
<name>A0A1J5ST72_9ZZZZ</name>
<feature type="domain" description="Alpha fucosidase A-like C-terminal" evidence="2">
    <location>
        <begin position="705"/>
        <end position="761"/>
    </location>
</feature>
<dbReference type="PANTHER" id="PTHR31084">
    <property type="entry name" value="ALPHA-L-FUCOSIDASE 2"/>
    <property type="match status" value="1"/>
</dbReference>
<reference evidence="4" key="1">
    <citation type="submission" date="2016-10" db="EMBL/GenBank/DDBJ databases">
        <title>Sequence of Gallionella enrichment culture.</title>
        <authorList>
            <person name="Poehlein A."/>
            <person name="Muehling M."/>
            <person name="Daniel R."/>
        </authorList>
    </citation>
    <scope>NUCLEOTIDE SEQUENCE</scope>
</reference>
<accession>A0A1J5ST72</accession>
<organism evidence="4">
    <name type="scientific">mine drainage metagenome</name>
    <dbReference type="NCBI Taxonomy" id="410659"/>
    <lineage>
        <taxon>unclassified sequences</taxon>
        <taxon>metagenomes</taxon>
        <taxon>ecological metagenomes</taxon>
    </lineage>
</organism>
<evidence type="ECO:0000259" key="1">
    <source>
        <dbReference type="Pfam" id="PF14498"/>
    </source>
</evidence>
<dbReference type="EMBL" id="MLJW01000038">
    <property type="protein sequence ID" value="OIR07229.1"/>
    <property type="molecule type" value="Genomic_DNA"/>
</dbReference>
<dbReference type="Gene3D" id="1.50.10.10">
    <property type="match status" value="1"/>
</dbReference>
<dbReference type="InterPro" id="IPR049053">
    <property type="entry name" value="AFCA-like_C"/>
</dbReference>
<dbReference type="InterPro" id="IPR008928">
    <property type="entry name" value="6-hairpin_glycosidase_sf"/>
</dbReference>
<dbReference type="SUPFAM" id="SSF48208">
    <property type="entry name" value="Six-hairpin glycosidases"/>
    <property type="match status" value="1"/>
</dbReference>
<dbReference type="Pfam" id="PF22124">
    <property type="entry name" value="Glyco_hydro_95_cat"/>
    <property type="match status" value="1"/>
</dbReference>
<sequence>MHLPRPLLLLVTLCSLSSACAAASSDPVLWYREPAHEAITEALPIGNGRLGALVTGGISTESLELNESTLWAGGPYNAANPKGRAALPEIRRLVFTGHYKEAQDLCSETMMGNPLGELPYQPLGDIKAEFPDQGTVSGYRRQLDLAHALATVSYDAGGVHYTREYFASYPDQAIVMRFTASKPGAINCILSFDSQQRDVGTDVWPGGIRMHGRNLDMGGVKGALTFVAEARVSAPGGRVTPGERILTIRHADSVTIVLDAATSYRSWNDVGGDPYELVQGRLSKSADRPYADLLARHEADFRPKFERLQLDLGALRNPGLTADEQLDANARNPDPAVAALYFDFARYLLLSCSRPGGQPATLQGLWNDQIYPPWGSKYTVNINTEMNYWPADPGNLGDCVEPLLRMVGDLAQSGARTAKIEYGAGGWVCHHNTDLWRGTAPVDGPFWGMWPTGGAWLCLQLWEHYQYTGDRSFLEKLYPLMKGSAQFFLDTLVPDPSGKYLVVCPSVSPENAHAPGVSIAAGTTMDNTILRDLFADCAEAARTLGVDSSFRDDVLRARAKLPPFRIGKGGYLQEWMQDWDAQAPDIHHRHVSHLFGLFPSQQITVDGTPALAKAAIKTLEMRGDLSTGWSLAWKINLWARLRDGNHAWKLLQDLLNPSRTYTNFFDAHPPFQIDGNFGGASGMMEMLVQSRLLGPVLSSQPTPVELDLLPALPDAWPQGSVRGIRARGGLVVDISWSRGRVEKAVVTATIPATVTVRHADKSLTRTLAAGESLTLDAGQI</sequence>
<dbReference type="InterPro" id="IPR012341">
    <property type="entry name" value="6hp_glycosidase-like_sf"/>
</dbReference>
<dbReference type="InterPro" id="IPR054363">
    <property type="entry name" value="GH95_cat"/>
</dbReference>
<proteinExistence type="predicted"/>
<dbReference type="InterPro" id="IPR016518">
    <property type="entry name" value="Alpha-L-fucosidase"/>
</dbReference>